<dbReference type="AlphaFoldDB" id="A0A1F6UVC1"/>
<accession>A0A1F6UVC1</accession>
<evidence type="ECO:0008006" key="4">
    <source>
        <dbReference type="Google" id="ProtNLM"/>
    </source>
</evidence>
<reference evidence="2 3" key="1">
    <citation type="journal article" date="2016" name="Nat. Commun.">
        <title>Thousands of microbial genomes shed light on interconnected biogeochemical processes in an aquifer system.</title>
        <authorList>
            <person name="Anantharaman K."/>
            <person name="Brown C.T."/>
            <person name="Hug L.A."/>
            <person name="Sharon I."/>
            <person name="Castelle C.J."/>
            <person name="Probst A.J."/>
            <person name="Thomas B.C."/>
            <person name="Singh A."/>
            <person name="Wilkins M.J."/>
            <person name="Karaoz U."/>
            <person name="Brodie E.L."/>
            <person name="Williams K.H."/>
            <person name="Hubbard S.S."/>
            <person name="Banfield J.F."/>
        </authorList>
    </citation>
    <scope>NUCLEOTIDE SEQUENCE [LARGE SCALE GENOMIC DNA]</scope>
</reference>
<proteinExistence type="inferred from homology"/>
<dbReference type="Pfam" id="PF03690">
    <property type="entry name" value="MYG1_exonuc"/>
    <property type="match status" value="1"/>
</dbReference>
<dbReference type="EMBL" id="MFTI01000002">
    <property type="protein sequence ID" value="OGI61258.1"/>
    <property type="molecule type" value="Genomic_DNA"/>
</dbReference>
<dbReference type="PANTHER" id="PTHR11215">
    <property type="entry name" value="METAL DEPENDENT HYDROLASE - RELATED"/>
    <property type="match status" value="1"/>
</dbReference>
<dbReference type="InterPro" id="IPR003226">
    <property type="entry name" value="MYG1_exonuclease"/>
</dbReference>
<name>A0A1F6UVC1_9BACT</name>
<evidence type="ECO:0000313" key="3">
    <source>
        <dbReference type="Proteomes" id="UP000177869"/>
    </source>
</evidence>
<protein>
    <recommendedName>
        <fullName evidence="4">Metal-dependent hydrolase</fullName>
    </recommendedName>
</protein>
<comment type="similarity">
    <text evidence="1">Belongs to the MYG1 family.</text>
</comment>
<dbReference type="GO" id="GO:0005737">
    <property type="term" value="C:cytoplasm"/>
    <property type="evidence" value="ECO:0007669"/>
    <property type="project" value="TreeGrafter"/>
</dbReference>
<comment type="caution">
    <text evidence="2">The sequence shown here is derived from an EMBL/GenBank/DDBJ whole genome shotgun (WGS) entry which is preliminary data.</text>
</comment>
<dbReference type="PANTHER" id="PTHR11215:SF1">
    <property type="entry name" value="MYG1 EXONUCLEASE"/>
    <property type="match status" value="1"/>
</dbReference>
<evidence type="ECO:0000313" key="2">
    <source>
        <dbReference type="EMBL" id="OGI61258.1"/>
    </source>
</evidence>
<evidence type="ECO:0000256" key="1">
    <source>
        <dbReference type="ARBA" id="ARBA00010105"/>
    </source>
</evidence>
<gene>
    <name evidence="2" type="ORF">A2814_00630</name>
</gene>
<dbReference type="Proteomes" id="UP000177869">
    <property type="component" value="Unassembled WGS sequence"/>
</dbReference>
<organism evidence="2 3">
    <name type="scientific">Candidatus Nomurabacteria bacterium RIFCSPHIGHO2_01_FULL_38_19</name>
    <dbReference type="NCBI Taxonomy" id="1801732"/>
    <lineage>
        <taxon>Bacteria</taxon>
        <taxon>Candidatus Nomuraibacteriota</taxon>
    </lineage>
</organism>
<dbReference type="STRING" id="1801732.A2814_00630"/>
<sequence>MNKEIKKSKKILVTHNGSFQSDDIFAAAAISILLEKAGEPYEIIRTRDPEIIKTGDYVFDVGGIHDEATNRFDHHQIGGAGCGLGDIEYAAFGLVWKKFGPELAGGEKEAELINKRLACPIDAWDNGFDLVENKYDITPYYIQHFFISMVPTWKEAEQGQKTNDEMFLNSVEVAKQVLSREIIHAQDALLAEERVVSIYNSTQDKRIIILDKNYPYEYALNNFPEPLFVIYPRLADNLWGVKAVRENPKTFNNRKDFPKAWAGLQDEELQKVSGVSDAVFCHRALFMVVAKSRAGAIQLAELALENNLKPSA</sequence>